<protein>
    <submittedName>
        <fullName evidence="2">Uncharacterized protein</fullName>
    </submittedName>
</protein>
<feature type="compositionally biased region" description="Basic and acidic residues" evidence="1">
    <location>
        <begin position="106"/>
        <end position="115"/>
    </location>
</feature>
<evidence type="ECO:0000313" key="2">
    <source>
        <dbReference type="EMBL" id="NWD34262.1"/>
    </source>
</evidence>
<evidence type="ECO:0000256" key="1">
    <source>
        <dbReference type="SAM" id="MobiDB-lite"/>
    </source>
</evidence>
<reference evidence="2 3" key="1">
    <citation type="submission" date="2020-04" db="EMBL/GenBank/DDBJ databases">
        <title>Molecular characterization of pseudomonads from Agaricus bisporus reveal novel blotch 2 pathogens in Western Europe.</title>
        <authorList>
            <person name="Taparia T."/>
            <person name="Krijger M."/>
            <person name="Haynes E."/>
            <person name="Elpinstone J.G."/>
            <person name="Noble R."/>
            <person name="Van Der Wolf J."/>
        </authorList>
    </citation>
    <scope>NUCLEOTIDE SEQUENCE [LARGE SCALE GENOMIC DNA]</scope>
    <source>
        <strain evidence="2 3">IPO3746</strain>
    </source>
</reference>
<comment type="caution">
    <text evidence="2">The sequence shown here is derived from an EMBL/GenBank/DDBJ whole genome shotgun (WGS) entry which is preliminary data.</text>
</comment>
<dbReference type="EMBL" id="JACAQK010000001">
    <property type="protein sequence ID" value="NWD34262.1"/>
    <property type="molecule type" value="Genomic_DNA"/>
</dbReference>
<evidence type="ECO:0000313" key="3">
    <source>
        <dbReference type="Proteomes" id="UP000549134"/>
    </source>
</evidence>
<organism evidence="2 3">
    <name type="scientific">Pseudomonas tolaasii</name>
    <dbReference type="NCBI Taxonomy" id="29442"/>
    <lineage>
        <taxon>Bacteria</taxon>
        <taxon>Pseudomonadati</taxon>
        <taxon>Pseudomonadota</taxon>
        <taxon>Gammaproteobacteria</taxon>
        <taxon>Pseudomonadales</taxon>
        <taxon>Pseudomonadaceae</taxon>
        <taxon>Pseudomonas</taxon>
    </lineage>
</organism>
<dbReference type="GeneID" id="55847500"/>
<dbReference type="Proteomes" id="UP000549134">
    <property type="component" value="Unassembled WGS sequence"/>
</dbReference>
<proteinExistence type="predicted"/>
<name>A0A7Y8AHH2_PSETO</name>
<gene>
    <name evidence="2" type="ORF">HX787_00205</name>
</gene>
<accession>A0A7Y8AHH2</accession>
<sequence length="151" mass="16965">MHIHPLPVPPHYFTGEDRTENNWLQAPTAQQGRPPGDQRNARQIINANPALKNLLKRRDSYPTTDLLKRQVGDWTSANPNAQKRADAAYDLARVLNYIDNVNDRKVGNSESRDGKINGFHNAGHSTRKNSEARLLVAFAEKGYEVLANLGR</sequence>
<dbReference type="RefSeq" id="WP_016969058.1">
    <property type="nucleotide sequence ID" value="NZ_CP020369.1"/>
</dbReference>
<dbReference type="AlphaFoldDB" id="A0A7Y8AHH2"/>
<feature type="region of interest" description="Disordered" evidence="1">
    <location>
        <begin position="106"/>
        <end position="125"/>
    </location>
</feature>